<accession>A0A8S0VZ80</accession>
<feature type="domain" description="Aminoglycoside phosphotransferase" evidence="7">
    <location>
        <begin position="84"/>
        <end position="330"/>
    </location>
</feature>
<dbReference type="InterPro" id="IPR002575">
    <property type="entry name" value="Aminoglycoside_PTrfase"/>
</dbReference>
<dbReference type="PANTHER" id="PTHR34273">
    <property type="entry name" value="METHYLTHIORIBOSE KINASE"/>
    <property type="match status" value="1"/>
</dbReference>
<dbReference type="Gene3D" id="3.30.200.20">
    <property type="entry name" value="Phosphorylase Kinase, domain 1"/>
    <property type="match status" value="1"/>
</dbReference>
<dbReference type="EMBL" id="CACVBS010000065">
    <property type="protein sequence ID" value="CAA7268064.1"/>
    <property type="molecule type" value="Genomic_DNA"/>
</dbReference>
<comment type="similarity">
    <text evidence="1">Belongs to the methylthioribose kinase family.</text>
</comment>
<keyword evidence="4" id="KW-0418">Kinase</keyword>
<evidence type="ECO:0000259" key="7">
    <source>
        <dbReference type="Pfam" id="PF01636"/>
    </source>
</evidence>
<feature type="region of interest" description="Disordered" evidence="6">
    <location>
        <begin position="1"/>
        <end position="25"/>
    </location>
</feature>
<keyword evidence="3" id="KW-0547">Nucleotide-binding</keyword>
<evidence type="ECO:0000313" key="8">
    <source>
        <dbReference type="EMBL" id="CAA7268064.1"/>
    </source>
</evidence>
<evidence type="ECO:0000313" key="9">
    <source>
        <dbReference type="Proteomes" id="UP000467700"/>
    </source>
</evidence>
<evidence type="ECO:0000256" key="5">
    <source>
        <dbReference type="ARBA" id="ARBA00022840"/>
    </source>
</evidence>
<comment type="caution">
    <text evidence="8">The sequence shown here is derived from an EMBL/GenBank/DDBJ whole genome shotgun (WGS) entry which is preliminary data.</text>
</comment>
<dbReference type="Proteomes" id="UP000467700">
    <property type="component" value="Unassembled WGS sequence"/>
</dbReference>
<keyword evidence="9" id="KW-1185">Reference proteome</keyword>
<proteinExistence type="inferred from homology"/>
<dbReference type="GO" id="GO:0016301">
    <property type="term" value="F:kinase activity"/>
    <property type="evidence" value="ECO:0007669"/>
    <property type="project" value="UniProtKB-KW"/>
</dbReference>
<evidence type="ECO:0000256" key="2">
    <source>
        <dbReference type="ARBA" id="ARBA00022679"/>
    </source>
</evidence>
<dbReference type="InterPro" id="IPR011009">
    <property type="entry name" value="Kinase-like_dom_sf"/>
</dbReference>
<evidence type="ECO:0000256" key="3">
    <source>
        <dbReference type="ARBA" id="ARBA00022741"/>
    </source>
</evidence>
<dbReference type="Gene3D" id="3.90.1200.10">
    <property type="match status" value="1"/>
</dbReference>
<organism evidence="8 9">
    <name type="scientific">Cyclocybe aegerita</name>
    <name type="common">Black poplar mushroom</name>
    <name type="synonym">Agrocybe aegerita</name>
    <dbReference type="NCBI Taxonomy" id="1973307"/>
    <lineage>
        <taxon>Eukaryota</taxon>
        <taxon>Fungi</taxon>
        <taxon>Dikarya</taxon>
        <taxon>Basidiomycota</taxon>
        <taxon>Agaricomycotina</taxon>
        <taxon>Agaricomycetes</taxon>
        <taxon>Agaricomycetidae</taxon>
        <taxon>Agaricales</taxon>
        <taxon>Agaricineae</taxon>
        <taxon>Bolbitiaceae</taxon>
        <taxon>Cyclocybe</taxon>
    </lineage>
</organism>
<dbReference type="Pfam" id="PF01636">
    <property type="entry name" value="APH"/>
    <property type="match status" value="1"/>
</dbReference>
<dbReference type="SUPFAM" id="SSF56112">
    <property type="entry name" value="Protein kinase-like (PK-like)"/>
    <property type="match status" value="1"/>
</dbReference>
<keyword evidence="2" id="KW-0808">Transferase</keyword>
<sequence>MPDTTSTGNSPDARRLSGAPSSQPQISLTFPNLPTQTQNTQTEPANTLLAANALPSANPRDLDLSLAEDVRTYLAKTPFASTEVRALSGGTANYVFRLRLEVPYKGKETLVFKHAKPYVKDYHALAFGLERQIYEVEALRRVRAWAPVDSVVTVPEVYLFDQGVHAIVMDDTGADSVALKDFMKQGRPSLEMAQQIGAALGAFLGGMHRWGKGNQELCGSVKGNAQAKAMSAWAFYGRLKDTLTGIASDVPKLSDPPLEVNEDDLKVIDALVAETTSTIMGVEDSFVMGDFWPGNLMVALDEGGNLKHIYILDWELTKTGLTGIDVGQFCAEIHLLRRFHPDVCTETASLVLQNFFREYKQHGEPEVEDARRAVVQWGTHLVVLAGRVEWGAKELTREVVLEGVQMLVDGYKAEREGLRRSLVGEML</sequence>
<dbReference type="GO" id="GO:0005524">
    <property type="term" value="F:ATP binding"/>
    <property type="evidence" value="ECO:0007669"/>
    <property type="project" value="UniProtKB-KW"/>
</dbReference>
<dbReference type="OrthoDB" id="25129at2759"/>
<reference evidence="8 9" key="1">
    <citation type="submission" date="2020-01" db="EMBL/GenBank/DDBJ databases">
        <authorList>
            <person name="Gupta K D."/>
        </authorList>
    </citation>
    <scope>NUCLEOTIDE SEQUENCE [LARGE SCALE GENOMIC DNA]</scope>
</reference>
<feature type="compositionally biased region" description="Polar residues" evidence="6">
    <location>
        <begin position="1"/>
        <end position="10"/>
    </location>
</feature>
<protein>
    <recommendedName>
        <fullName evidence="7">Aminoglycoside phosphotransferase domain-containing protein</fullName>
    </recommendedName>
</protein>
<name>A0A8S0VZ80_CYCAE</name>
<evidence type="ECO:0000256" key="6">
    <source>
        <dbReference type="SAM" id="MobiDB-lite"/>
    </source>
</evidence>
<evidence type="ECO:0000256" key="1">
    <source>
        <dbReference type="ARBA" id="ARBA00010165"/>
    </source>
</evidence>
<dbReference type="PANTHER" id="PTHR34273:SF2">
    <property type="entry name" value="METHYLTHIORIBOSE KINASE"/>
    <property type="match status" value="1"/>
</dbReference>
<gene>
    <name evidence="8" type="ORF">AAE3_LOCUS10293</name>
</gene>
<evidence type="ECO:0000256" key="4">
    <source>
        <dbReference type="ARBA" id="ARBA00022777"/>
    </source>
</evidence>
<keyword evidence="5" id="KW-0067">ATP-binding</keyword>
<dbReference type="AlphaFoldDB" id="A0A8S0VZ80"/>